<sequence length="242" mass="26023">MNQLWRNSSVTGVALFLESCAFYLVIRLISNGLGQSGAGLSIWLVFLVILWAYVLSLYIQTIKFTANLRGLVGLGITAVSILILAHLQTGMGLLPVGAFVGASFDTVATQVMVYAFLVLLWWRGTTIAQDEVTLDSVRSSFQWGLIVLFAAVLIDTVTEADLVGGFLVMGYFGVGLAGMALARYSSETSDSQVMSFEWWLPIMVSVGGVLILGLIISAIGLGGLDDVTRLLLNVISEIGFWA</sequence>
<feature type="transmembrane region" description="Helical" evidence="1">
    <location>
        <begin position="99"/>
        <end position="122"/>
    </location>
</feature>
<feature type="transmembrane region" description="Helical" evidence="1">
    <location>
        <begin position="143"/>
        <end position="160"/>
    </location>
</feature>
<dbReference type="EMBL" id="UINC01185901">
    <property type="protein sequence ID" value="SVD97842.1"/>
    <property type="molecule type" value="Genomic_DNA"/>
</dbReference>
<evidence type="ECO:0000256" key="1">
    <source>
        <dbReference type="SAM" id="Phobius"/>
    </source>
</evidence>
<evidence type="ECO:0000313" key="2">
    <source>
        <dbReference type="EMBL" id="SVD97842.1"/>
    </source>
</evidence>
<gene>
    <name evidence="2" type="ORF">METZ01_LOCUS450696</name>
</gene>
<feature type="transmembrane region" description="Helical" evidence="1">
    <location>
        <begin position="198"/>
        <end position="221"/>
    </location>
</feature>
<organism evidence="2">
    <name type="scientific">marine metagenome</name>
    <dbReference type="NCBI Taxonomy" id="408172"/>
    <lineage>
        <taxon>unclassified sequences</taxon>
        <taxon>metagenomes</taxon>
        <taxon>ecological metagenomes</taxon>
    </lineage>
</organism>
<dbReference type="AlphaFoldDB" id="A0A382ZQU3"/>
<feature type="non-terminal residue" evidence="2">
    <location>
        <position position="242"/>
    </location>
</feature>
<keyword evidence="1" id="KW-1133">Transmembrane helix</keyword>
<name>A0A382ZQU3_9ZZZZ</name>
<keyword evidence="1" id="KW-0472">Membrane</keyword>
<feature type="transmembrane region" description="Helical" evidence="1">
    <location>
        <begin position="12"/>
        <end position="29"/>
    </location>
</feature>
<protein>
    <submittedName>
        <fullName evidence="2">Uncharacterized protein</fullName>
    </submittedName>
</protein>
<keyword evidence="1" id="KW-0812">Transmembrane</keyword>
<feature type="transmembrane region" description="Helical" evidence="1">
    <location>
        <begin position="166"/>
        <end position="186"/>
    </location>
</feature>
<feature type="transmembrane region" description="Helical" evidence="1">
    <location>
        <begin position="41"/>
        <end position="59"/>
    </location>
</feature>
<proteinExistence type="predicted"/>
<feature type="transmembrane region" description="Helical" evidence="1">
    <location>
        <begin position="66"/>
        <end position="87"/>
    </location>
</feature>
<accession>A0A382ZQU3</accession>
<reference evidence="2" key="1">
    <citation type="submission" date="2018-05" db="EMBL/GenBank/DDBJ databases">
        <authorList>
            <person name="Lanie J.A."/>
            <person name="Ng W.-L."/>
            <person name="Kazmierczak K.M."/>
            <person name="Andrzejewski T.M."/>
            <person name="Davidsen T.M."/>
            <person name="Wayne K.J."/>
            <person name="Tettelin H."/>
            <person name="Glass J.I."/>
            <person name="Rusch D."/>
            <person name="Podicherti R."/>
            <person name="Tsui H.-C.T."/>
            <person name="Winkler M.E."/>
        </authorList>
    </citation>
    <scope>NUCLEOTIDE SEQUENCE</scope>
</reference>